<dbReference type="AlphaFoldDB" id="A0A9R0IKF9"/>
<evidence type="ECO:0000313" key="9">
    <source>
        <dbReference type="RefSeq" id="XP_056686831.1"/>
    </source>
</evidence>
<keyword evidence="3" id="KW-1185">Reference proteome</keyword>
<dbReference type="SUPFAM" id="SSF48452">
    <property type="entry name" value="TPR-like"/>
    <property type="match status" value="1"/>
</dbReference>
<sequence length="547" mass="60495">MRHGLPAISPPIITLLKSCNTLRCFEQIHVQIIHKGFEHDNYLISNFISGCCTSFSLLRYATTVFNSVSCANTCLWNSLLNGHCNYSSLSSSLSVFSAMRASSEGVPDKYTFPPLIKCCSNELDVFVGVGIHGLLIKYGVEDNVFVGSSLVDFYGKCKLIGDAQKVFGEMPDRNVVSWTCMLVGYVNCGDLVSARRVFDAMPKRNRVSWNAMICGYVKLGELNSARKLFDEIPSKNVHSYTTMIDGYAKCGDMASARFLFEECLAKDLVLWSALISGYAQNGLPKEAVKSFQEMQFSNTRPDEHIMVSVMSACAQVGNLELANEIDSYMSRSSFDLQRTHVAAALVDMNAKCGNMERAMSLFHNMPKRDLVSYCSMIHGHALHGQGTEAIKLFYNMLSEGLMPDDVAFTVILTACSHAALVEEGYCLFDMMKSKYSITPSPNHYACMIDLLGRSGHLEAAYDLLKSLSVENHSESWGTLLGACRLHCDTDLTEVVASRLVELEPCNAGSFVLLSNVYAAADRWLDVSIVRKQMIGRGLRKIPGCSWV</sequence>
<feature type="repeat" description="PPR" evidence="2">
    <location>
        <begin position="369"/>
        <end position="403"/>
    </location>
</feature>
<dbReference type="Pfam" id="PF20431">
    <property type="entry name" value="E_motif"/>
    <property type="match status" value="1"/>
</dbReference>
<dbReference type="KEGG" id="soe:110790355"/>
<dbReference type="InterPro" id="IPR046960">
    <property type="entry name" value="PPR_At4g14850-like_plant"/>
</dbReference>
<evidence type="ECO:0000313" key="10">
    <source>
        <dbReference type="RefSeq" id="XP_056686832.1"/>
    </source>
</evidence>
<evidence type="ECO:0000313" key="3">
    <source>
        <dbReference type="Proteomes" id="UP000813463"/>
    </source>
</evidence>
<reference evidence="3" key="1">
    <citation type="journal article" date="2021" name="Nat. Commun.">
        <title>Genomic analyses provide insights into spinach domestication and the genetic basis of agronomic traits.</title>
        <authorList>
            <person name="Cai X."/>
            <person name="Sun X."/>
            <person name="Xu C."/>
            <person name="Sun H."/>
            <person name="Wang X."/>
            <person name="Ge C."/>
            <person name="Zhang Z."/>
            <person name="Wang Q."/>
            <person name="Fei Z."/>
            <person name="Jiao C."/>
            <person name="Wang Q."/>
        </authorList>
    </citation>
    <scope>NUCLEOTIDE SEQUENCE [LARGE SCALE GENOMIC DNA]</scope>
    <source>
        <strain evidence="3">cv. Varoflay</strain>
    </source>
</reference>
<dbReference type="Pfam" id="PF13041">
    <property type="entry name" value="PPR_2"/>
    <property type="match status" value="2"/>
</dbReference>
<protein>
    <submittedName>
        <fullName evidence="4 5">Pentatricopeptide repeat-containing protein At5g37570</fullName>
    </submittedName>
</protein>
<proteinExistence type="predicted"/>
<feature type="repeat" description="PPR" evidence="2">
    <location>
        <begin position="267"/>
        <end position="301"/>
    </location>
</feature>
<evidence type="ECO:0000313" key="11">
    <source>
        <dbReference type="RefSeq" id="XP_056686833.1"/>
    </source>
</evidence>
<dbReference type="RefSeq" id="XP_056686830.1">
    <property type="nucleotide sequence ID" value="XM_056830852.1"/>
</dbReference>
<dbReference type="RefSeq" id="XP_056686833.1">
    <property type="nucleotide sequence ID" value="XM_056830855.1"/>
</dbReference>
<evidence type="ECO:0000313" key="5">
    <source>
        <dbReference type="RefSeq" id="XP_056686827.1"/>
    </source>
</evidence>
<accession>A0A9R0IKF9</accession>
<dbReference type="GO" id="GO:0003723">
    <property type="term" value="F:RNA binding"/>
    <property type="evidence" value="ECO:0007669"/>
    <property type="project" value="InterPro"/>
</dbReference>
<dbReference type="NCBIfam" id="TIGR00756">
    <property type="entry name" value="PPR"/>
    <property type="match status" value="5"/>
</dbReference>
<dbReference type="RefSeq" id="XP_056686827.1">
    <property type="nucleotide sequence ID" value="XM_056830849.1"/>
</dbReference>
<dbReference type="PROSITE" id="PS51375">
    <property type="entry name" value="PPR"/>
    <property type="match status" value="4"/>
</dbReference>
<dbReference type="RefSeq" id="XP_056686828.1">
    <property type="nucleotide sequence ID" value="XM_056830850.1"/>
</dbReference>
<dbReference type="GO" id="GO:0009451">
    <property type="term" value="P:RNA modification"/>
    <property type="evidence" value="ECO:0007669"/>
    <property type="project" value="InterPro"/>
</dbReference>
<gene>
    <name evidence="4 5 6 7 8 9 10 11 12" type="primary">LOC110790355</name>
</gene>
<feature type="repeat" description="PPR" evidence="2">
    <location>
        <begin position="205"/>
        <end position="239"/>
    </location>
</feature>
<organism evidence="3 4">
    <name type="scientific">Spinacia oleracea</name>
    <name type="common">Spinach</name>
    <dbReference type="NCBI Taxonomy" id="3562"/>
    <lineage>
        <taxon>Eukaryota</taxon>
        <taxon>Viridiplantae</taxon>
        <taxon>Streptophyta</taxon>
        <taxon>Embryophyta</taxon>
        <taxon>Tracheophyta</taxon>
        <taxon>Spermatophyta</taxon>
        <taxon>Magnoliopsida</taxon>
        <taxon>eudicotyledons</taxon>
        <taxon>Gunneridae</taxon>
        <taxon>Pentapetalae</taxon>
        <taxon>Caryophyllales</taxon>
        <taxon>Chenopodiaceae</taxon>
        <taxon>Chenopodioideae</taxon>
        <taxon>Anserineae</taxon>
        <taxon>Spinacia</taxon>
    </lineage>
</organism>
<dbReference type="PANTHER" id="PTHR47926">
    <property type="entry name" value="PENTATRICOPEPTIDE REPEAT-CONTAINING PROTEIN"/>
    <property type="match status" value="1"/>
</dbReference>
<dbReference type="InterPro" id="IPR002885">
    <property type="entry name" value="PPR_rpt"/>
</dbReference>
<evidence type="ECO:0000313" key="12">
    <source>
        <dbReference type="RefSeq" id="XP_056686834.1"/>
    </source>
</evidence>
<evidence type="ECO:0000313" key="6">
    <source>
        <dbReference type="RefSeq" id="XP_056686828.1"/>
    </source>
</evidence>
<evidence type="ECO:0000313" key="7">
    <source>
        <dbReference type="RefSeq" id="XP_056686829.1"/>
    </source>
</evidence>
<dbReference type="RefSeq" id="XP_056686829.1">
    <property type="nucleotide sequence ID" value="XM_056830851.1"/>
</dbReference>
<name>A0A9R0IKF9_SPIOL</name>
<feature type="repeat" description="PPR" evidence="2">
    <location>
        <begin position="174"/>
        <end position="204"/>
    </location>
</feature>
<dbReference type="GO" id="GO:0048731">
    <property type="term" value="P:system development"/>
    <property type="evidence" value="ECO:0007669"/>
    <property type="project" value="UniProtKB-ARBA"/>
</dbReference>
<evidence type="ECO:0000313" key="8">
    <source>
        <dbReference type="RefSeq" id="XP_056686830.1"/>
    </source>
</evidence>
<dbReference type="Gene3D" id="1.25.40.10">
    <property type="entry name" value="Tetratricopeptide repeat domain"/>
    <property type="match status" value="4"/>
</dbReference>
<dbReference type="RefSeq" id="XP_056686834.1">
    <property type="nucleotide sequence ID" value="XM_056830856.1"/>
</dbReference>
<dbReference type="GeneID" id="110790355"/>
<evidence type="ECO:0000256" key="1">
    <source>
        <dbReference type="ARBA" id="ARBA00022737"/>
    </source>
</evidence>
<dbReference type="RefSeq" id="XP_056686831.1">
    <property type="nucleotide sequence ID" value="XM_056830853.1"/>
</dbReference>
<evidence type="ECO:0000313" key="4">
    <source>
        <dbReference type="RefSeq" id="XP_021850831.2"/>
    </source>
</evidence>
<dbReference type="Proteomes" id="UP000813463">
    <property type="component" value="Chromosome 6"/>
</dbReference>
<evidence type="ECO:0000256" key="2">
    <source>
        <dbReference type="PROSITE-ProRule" id="PRU00708"/>
    </source>
</evidence>
<dbReference type="RefSeq" id="XP_056686832.1">
    <property type="nucleotide sequence ID" value="XM_056830854.1"/>
</dbReference>
<dbReference type="RefSeq" id="XP_021850831.2">
    <property type="nucleotide sequence ID" value="XM_021995139.2"/>
</dbReference>
<dbReference type="InterPro" id="IPR046848">
    <property type="entry name" value="E_motif"/>
</dbReference>
<reference evidence="4 5" key="2">
    <citation type="submission" date="2025-05" db="UniProtKB">
        <authorList>
            <consortium name="RefSeq"/>
        </authorList>
    </citation>
    <scope>IDENTIFICATION</scope>
    <source>
        <tissue evidence="4 5">Leaf</tissue>
    </source>
</reference>
<dbReference type="Pfam" id="PF01535">
    <property type="entry name" value="PPR"/>
    <property type="match status" value="6"/>
</dbReference>
<keyword evidence="1" id="KW-0677">Repeat</keyword>
<dbReference type="PANTHER" id="PTHR47926:SF467">
    <property type="entry name" value="REPEAT-CONTAINING PROTEIN, PUTATIVE-RELATED"/>
    <property type="match status" value="1"/>
</dbReference>
<dbReference type="InterPro" id="IPR011990">
    <property type="entry name" value="TPR-like_helical_dom_sf"/>
</dbReference>